<dbReference type="InterPro" id="IPR043502">
    <property type="entry name" value="DNA/RNA_pol_sf"/>
</dbReference>
<dbReference type="OrthoDB" id="6513132at2759"/>
<dbReference type="AlphaFoldDB" id="A0A4Y2EI58"/>
<gene>
    <name evidence="1" type="ORF">AVEN_43565_1</name>
</gene>
<comment type="caution">
    <text evidence="1">The sequence shown here is derived from an EMBL/GenBank/DDBJ whole genome shotgun (WGS) entry which is preliminary data.</text>
</comment>
<dbReference type="Proteomes" id="UP000499080">
    <property type="component" value="Unassembled WGS sequence"/>
</dbReference>
<evidence type="ECO:0008006" key="3">
    <source>
        <dbReference type="Google" id="ProtNLM"/>
    </source>
</evidence>
<keyword evidence="2" id="KW-1185">Reference proteome</keyword>
<evidence type="ECO:0000313" key="1">
    <source>
        <dbReference type="EMBL" id="GBM28842.1"/>
    </source>
</evidence>
<dbReference type="SUPFAM" id="SSF56672">
    <property type="entry name" value="DNA/RNA polymerases"/>
    <property type="match status" value="1"/>
</dbReference>
<dbReference type="Gene3D" id="3.30.70.270">
    <property type="match status" value="2"/>
</dbReference>
<name>A0A4Y2EI58_ARAVE</name>
<proteinExistence type="predicted"/>
<reference evidence="1 2" key="1">
    <citation type="journal article" date="2019" name="Sci. Rep.">
        <title>Orb-weaving spider Araneus ventricosus genome elucidates the spidroin gene catalogue.</title>
        <authorList>
            <person name="Kono N."/>
            <person name="Nakamura H."/>
            <person name="Ohtoshi R."/>
            <person name="Moran D.A.P."/>
            <person name="Shinohara A."/>
            <person name="Yoshida Y."/>
            <person name="Fujiwara M."/>
            <person name="Mori M."/>
            <person name="Tomita M."/>
            <person name="Arakawa K."/>
        </authorList>
    </citation>
    <scope>NUCLEOTIDE SEQUENCE [LARGE SCALE GENOMIC DNA]</scope>
</reference>
<dbReference type="PANTHER" id="PTHR37984:SF5">
    <property type="entry name" value="PROTEIN NYNRIN-LIKE"/>
    <property type="match status" value="1"/>
</dbReference>
<protein>
    <recommendedName>
        <fullName evidence="3">Reverse transcriptase domain-containing protein</fullName>
    </recommendedName>
</protein>
<sequence length="122" mass="14036">MEEFVMYGEIEKAHDLKDSKLSQVLKRLQNFGWTLTAEKCQFRKKSINVLGHIISTDGVCPDPTKTDGMKKMSQPTNNTKLKRLKQFTMPRGMVNFFKKFVPNLADMAEPLHAMLKADTNWT</sequence>
<dbReference type="InterPro" id="IPR043128">
    <property type="entry name" value="Rev_trsase/Diguanyl_cyclase"/>
</dbReference>
<dbReference type="GO" id="GO:0071897">
    <property type="term" value="P:DNA biosynthetic process"/>
    <property type="evidence" value="ECO:0007669"/>
    <property type="project" value="UniProtKB-ARBA"/>
</dbReference>
<evidence type="ECO:0000313" key="2">
    <source>
        <dbReference type="Proteomes" id="UP000499080"/>
    </source>
</evidence>
<dbReference type="InterPro" id="IPR050951">
    <property type="entry name" value="Retrovirus_Pol_polyprotein"/>
</dbReference>
<accession>A0A4Y2EI58</accession>
<dbReference type="EMBL" id="BGPR01000621">
    <property type="protein sequence ID" value="GBM28842.1"/>
    <property type="molecule type" value="Genomic_DNA"/>
</dbReference>
<dbReference type="PANTHER" id="PTHR37984">
    <property type="entry name" value="PROTEIN CBG26694"/>
    <property type="match status" value="1"/>
</dbReference>
<organism evidence="1 2">
    <name type="scientific">Araneus ventricosus</name>
    <name type="common">Orbweaver spider</name>
    <name type="synonym">Epeira ventricosa</name>
    <dbReference type="NCBI Taxonomy" id="182803"/>
    <lineage>
        <taxon>Eukaryota</taxon>
        <taxon>Metazoa</taxon>
        <taxon>Ecdysozoa</taxon>
        <taxon>Arthropoda</taxon>
        <taxon>Chelicerata</taxon>
        <taxon>Arachnida</taxon>
        <taxon>Araneae</taxon>
        <taxon>Araneomorphae</taxon>
        <taxon>Entelegynae</taxon>
        <taxon>Araneoidea</taxon>
        <taxon>Araneidae</taxon>
        <taxon>Araneus</taxon>
    </lineage>
</organism>